<dbReference type="PRINTS" id="PR00081">
    <property type="entry name" value="GDHRDH"/>
</dbReference>
<keyword evidence="2" id="KW-0560">Oxidoreductase</keyword>
<dbReference type="CDD" id="cd05233">
    <property type="entry name" value="SDR_c"/>
    <property type="match status" value="1"/>
</dbReference>
<dbReference type="FunFam" id="3.40.50.720:FF:000084">
    <property type="entry name" value="Short-chain dehydrogenase reductase"/>
    <property type="match status" value="1"/>
</dbReference>
<sequence length="280" mass="28229">MGALDDQVALVTGAGRAHGIGRAVALRLASAGADVAVCDIARPVPELEAAGVGLGDDPAELEQTAELVRRLGRRSVAIAMDVSNRASADEGVAALTESLGGVGVLVNNAGSAVGVAPFEQISDTEWETSWRVNVLGAVNLSRAVLPGMKEAGRGTIINIASTLGVAALAEYGAYVPAKHAVVGLTRLLAQELAPFGIRTNAVAPGYIVTDMGKAEQAKIATAMSVSVSDAVDAILDEIPVGRLGAPDDVANAVAWLADPASSFVNGAILPVHGGQTPGFA</sequence>
<dbReference type="Proteomes" id="UP000440096">
    <property type="component" value="Unassembled WGS sequence"/>
</dbReference>
<dbReference type="PRINTS" id="PR00080">
    <property type="entry name" value="SDRFAMILY"/>
</dbReference>
<evidence type="ECO:0000256" key="2">
    <source>
        <dbReference type="ARBA" id="ARBA00023002"/>
    </source>
</evidence>
<dbReference type="AlphaFoldDB" id="A0A6N7Z307"/>
<dbReference type="PANTHER" id="PTHR42879:SF2">
    <property type="entry name" value="3-OXOACYL-[ACYL-CARRIER-PROTEIN] REDUCTASE FABG"/>
    <property type="match status" value="1"/>
</dbReference>
<evidence type="ECO:0000313" key="4">
    <source>
        <dbReference type="Proteomes" id="UP000440096"/>
    </source>
</evidence>
<gene>
    <name evidence="3" type="ORF">GKO32_10045</name>
</gene>
<dbReference type="Pfam" id="PF13561">
    <property type="entry name" value="adh_short_C2"/>
    <property type="match status" value="1"/>
</dbReference>
<reference evidence="3 4" key="1">
    <citation type="submission" date="2019-11" db="EMBL/GenBank/DDBJ databases">
        <title>Draft genome of Amycolatopsis RM579.</title>
        <authorList>
            <person name="Duangmal K."/>
            <person name="Mingma R."/>
        </authorList>
    </citation>
    <scope>NUCLEOTIDE SEQUENCE [LARGE SCALE GENOMIC DNA]</scope>
    <source>
        <strain evidence="3 4">RM579</strain>
    </source>
</reference>
<dbReference type="RefSeq" id="WP_154756541.1">
    <property type="nucleotide sequence ID" value="NZ_WMBA01000011.1"/>
</dbReference>
<dbReference type="OrthoDB" id="286404at2"/>
<dbReference type="InterPro" id="IPR002347">
    <property type="entry name" value="SDR_fam"/>
</dbReference>
<protein>
    <submittedName>
        <fullName evidence="3">SDR family oxidoreductase</fullName>
    </submittedName>
</protein>
<evidence type="ECO:0000256" key="1">
    <source>
        <dbReference type="ARBA" id="ARBA00006484"/>
    </source>
</evidence>
<proteinExistence type="inferred from homology"/>
<evidence type="ECO:0000313" key="3">
    <source>
        <dbReference type="EMBL" id="MTD54314.1"/>
    </source>
</evidence>
<accession>A0A6N7Z307</accession>
<keyword evidence="4" id="KW-1185">Reference proteome</keyword>
<comment type="similarity">
    <text evidence="1">Belongs to the short-chain dehydrogenases/reductases (SDR) family.</text>
</comment>
<dbReference type="PANTHER" id="PTHR42879">
    <property type="entry name" value="3-OXOACYL-(ACYL-CARRIER-PROTEIN) REDUCTASE"/>
    <property type="match status" value="1"/>
</dbReference>
<dbReference type="SUPFAM" id="SSF51735">
    <property type="entry name" value="NAD(P)-binding Rossmann-fold domains"/>
    <property type="match status" value="1"/>
</dbReference>
<dbReference type="InterPro" id="IPR050259">
    <property type="entry name" value="SDR"/>
</dbReference>
<name>A0A6N7Z307_9PSEU</name>
<organism evidence="3 4">
    <name type="scientific">Amycolatopsis pithecellobii</name>
    <dbReference type="NCBI Taxonomy" id="664692"/>
    <lineage>
        <taxon>Bacteria</taxon>
        <taxon>Bacillati</taxon>
        <taxon>Actinomycetota</taxon>
        <taxon>Actinomycetes</taxon>
        <taxon>Pseudonocardiales</taxon>
        <taxon>Pseudonocardiaceae</taxon>
        <taxon>Amycolatopsis</taxon>
    </lineage>
</organism>
<comment type="caution">
    <text evidence="3">The sequence shown here is derived from an EMBL/GenBank/DDBJ whole genome shotgun (WGS) entry which is preliminary data.</text>
</comment>
<dbReference type="InterPro" id="IPR036291">
    <property type="entry name" value="NAD(P)-bd_dom_sf"/>
</dbReference>
<dbReference type="EMBL" id="WMBA01000011">
    <property type="protein sequence ID" value="MTD54314.1"/>
    <property type="molecule type" value="Genomic_DNA"/>
</dbReference>
<dbReference type="Gene3D" id="3.40.50.720">
    <property type="entry name" value="NAD(P)-binding Rossmann-like Domain"/>
    <property type="match status" value="1"/>
</dbReference>
<dbReference type="GO" id="GO:0016491">
    <property type="term" value="F:oxidoreductase activity"/>
    <property type="evidence" value="ECO:0007669"/>
    <property type="project" value="UniProtKB-KW"/>
</dbReference>